<dbReference type="Proteomes" id="UP000663870">
    <property type="component" value="Unassembled WGS sequence"/>
</dbReference>
<keyword evidence="5" id="KW-1185">Reference proteome</keyword>
<evidence type="ECO:0000313" key="5">
    <source>
        <dbReference type="Proteomes" id="UP000663870"/>
    </source>
</evidence>
<dbReference type="SUPFAM" id="SSF52200">
    <property type="entry name" value="Toll/Interleukin receptor TIR domain"/>
    <property type="match status" value="1"/>
</dbReference>
<organism evidence="2 4">
    <name type="scientific">Rotaria sordida</name>
    <dbReference type="NCBI Taxonomy" id="392033"/>
    <lineage>
        <taxon>Eukaryota</taxon>
        <taxon>Metazoa</taxon>
        <taxon>Spiralia</taxon>
        <taxon>Gnathifera</taxon>
        <taxon>Rotifera</taxon>
        <taxon>Eurotatoria</taxon>
        <taxon>Bdelloidea</taxon>
        <taxon>Philodinida</taxon>
        <taxon>Philodinidae</taxon>
        <taxon>Rotaria</taxon>
    </lineage>
</organism>
<dbReference type="GO" id="GO:0007165">
    <property type="term" value="P:signal transduction"/>
    <property type="evidence" value="ECO:0007669"/>
    <property type="project" value="InterPro"/>
</dbReference>
<sequence>MTVSSNSSSKHVMLSYQWNDQKLVSEIYQYLKKNNLSVWMDIQGGMKANIYECMAEGVENASVIVCFMTPTYQASENCQQELQFAKTQRVPIVACRLTHNWKPTGWLGLITAGLLMVDLKDITNSNFERKVNKLLEHIHLTLDMKTKSQLVSSSSHTNTEFDQDHSTSKYVSKTSRGIIKVTHS</sequence>
<comment type="caution">
    <text evidence="2">The sequence shown here is derived from an EMBL/GenBank/DDBJ whole genome shotgun (WGS) entry which is preliminary data.</text>
</comment>
<dbReference type="InterPro" id="IPR000157">
    <property type="entry name" value="TIR_dom"/>
</dbReference>
<dbReference type="PANTHER" id="PTHR46270:SF2">
    <property type="entry name" value="TIR DOMAIN-CONTAINING PROTEIN"/>
    <property type="match status" value="1"/>
</dbReference>
<evidence type="ECO:0000313" key="4">
    <source>
        <dbReference type="Proteomes" id="UP000663854"/>
    </source>
</evidence>
<evidence type="ECO:0000259" key="1">
    <source>
        <dbReference type="Pfam" id="PF13676"/>
    </source>
</evidence>
<feature type="domain" description="TIR" evidence="1">
    <location>
        <begin position="12"/>
        <end position="135"/>
    </location>
</feature>
<dbReference type="Gene3D" id="3.40.50.10140">
    <property type="entry name" value="Toll/interleukin-1 receptor homology (TIR) domain"/>
    <property type="match status" value="1"/>
</dbReference>
<gene>
    <name evidence="3" type="ORF">JXQ802_LOCUS33048</name>
    <name evidence="2" type="ORF">PYM288_LOCUS21635</name>
</gene>
<accession>A0A814RWS3</accession>
<protein>
    <recommendedName>
        <fullName evidence="1">TIR domain-containing protein</fullName>
    </recommendedName>
</protein>
<name>A0A814RWS3_9BILA</name>
<proteinExistence type="predicted"/>
<evidence type="ECO:0000313" key="2">
    <source>
        <dbReference type="EMBL" id="CAF1139555.1"/>
    </source>
</evidence>
<dbReference type="InterPro" id="IPR035897">
    <property type="entry name" value="Toll_tir_struct_dom_sf"/>
</dbReference>
<dbReference type="EMBL" id="CAJNOL010001487">
    <property type="protein sequence ID" value="CAF1369102.1"/>
    <property type="molecule type" value="Genomic_DNA"/>
</dbReference>
<dbReference type="Pfam" id="PF13676">
    <property type="entry name" value="TIR_2"/>
    <property type="match status" value="1"/>
</dbReference>
<dbReference type="AlphaFoldDB" id="A0A814RWS3"/>
<dbReference type="EMBL" id="CAJNOH010000868">
    <property type="protein sequence ID" value="CAF1139555.1"/>
    <property type="molecule type" value="Genomic_DNA"/>
</dbReference>
<evidence type="ECO:0000313" key="3">
    <source>
        <dbReference type="EMBL" id="CAF1369102.1"/>
    </source>
</evidence>
<reference evidence="2" key="1">
    <citation type="submission" date="2021-02" db="EMBL/GenBank/DDBJ databases">
        <authorList>
            <person name="Nowell W R."/>
        </authorList>
    </citation>
    <scope>NUCLEOTIDE SEQUENCE</scope>
</reference>
<dbReference type="Proteomes" id="UP000663854">
    <property type="component" value="Unassembled WGS sequence"/>
</dbReference>
<dbReference type="PANTHER" id="PTHR46270">
    <property type="entry name" value="ARMADILLO-TYPE FOLD-RELATED"/>
    <property type="match status" value="1"/>
</dbReference>